<dbReference type="Proteomes" id="UP000075809">
    <property type="component" value="Unassembled WGS sequence"/>
</dbReference>
<accession>A0A151X1C9</accession>
<name>A0A151X1C9_9HYME</name>
<organism evidence="2 3">
    <name type="scientific">Mycetomoellerius zeteki</name>
    <dbReference type="NCBI Taxonomy" id="64791"/>
    <lineage>
        <taxon>Eukaryota</taxon>
        <taxon>Metazoa</taxon>
        <taxon>Ecdysozoa</taxon>
        <taxon>Arthropoda</taxon>
        <taxon>Hexapoda</taxon>
        <taxon>Insecta</taxon>
        <taxon>Pterygota</taxon>
        <taxon>Neoptera</taxon>
        <taxon>Endopterygota</taxon>
        <taxon>Hymenoptera</taxon>
        <taxon>Apocrita</taxon>
        <taxon>Aculeata</taxon>
        <taxon>Formicoidea</taxon>
        <taxon>Formicidae</taxon>
        <taxon>Myrmicinae</taxon>
        <taxon>Mycetomoellerius</taxon>
    </lineage>
</organism>
<evidence type="ECO:0000256" key="1">
    <source>
        <dbReference type="SAM" id="MobiDB-lite"/>
    </source>
</evidence>
<feature type="region of interest" description="Disordered" evidence="1">
    <location>
        <begin position="1"/>
        <end position="20"/>
    </location>
</feature>
<reference evidence="2 3" key="1">
    <citation type="submission" date="2015-09" db="EMBL/GenBank/DDBJ databases">
        <title>Trachymyrmex zeteki WGS genome.</title>
        <authorList>
            <person name="Nygaard S."/>
            <person name="Hu H."/>
            <person name="Boomsma J."/>
            <person name="Zhang G."/>
        </authorList>
    </citation>
    <scope>NUCLEOTIDE SEQUENCE [LARGE SCALE GENOMIC DNA]</scope>
    <source>
        <strain evidence="2">Tzet28-1</strain>
        <tissue evidence="2">Whole body</tissue>
    </source>
</reference>
<feature type="compositionally biased region" description="Basic and acidic residues" evidence="1">
    <location>
        <begin position="7"/>
        <end position="20"/>
    </location>
</feature>
<protein>
    <submittedName>
        <fullName evidence="2">Uncharacterized protein</fullName>
    </submittedName>
</protein>
<sequence>LATPSNEGRRPETRPVADAH</sequence>
<proteinExistence type="predicted"/>
<evidence type="ECO:0000313" key="2">
    <source>
        <dbReference type="EMBL" id="KYQ54082.1"/>
    </source>
</evidence>
<feature type="non-terminal residue" evidence="2">
    <location>
        <position position="1"/>
    </location>
</feature>
<evidence type="ECO:0000313" key="3">
    <source>
        <dbReference type="Proteomes" id="UP000075809"/>
    </source>
</evidence>
<gene>
    <name evidence="2" type="ORF">ALC60_07022</name>
</gene>
<dbReference type="EMBL" id="KQ982589">
    <property type="protein sequence ID" value="KYQ54082.1"/>
    <property type="molecule type" value="Genomic_DNA"/>
</dbReference>
<keyword evidence="3" id="KW-1185">Reference proteome</keyword>
<dbReference type="AlphaFoldDB" id="A0A151X1C9"/>